<evidence type="ECO:0000256" key="2">
    <source>
        <dbReference type="SAM" id="Phobius"/>
    </source>
</evidence>
<evidence type="ECO:0000313" key="3">
    <source>
        <dbReference type="EMBL" id="GIG52900.1"/>
    </source>
</evidence>
<evidence type="ECO:0000256" key="1">
    <source>
        <dbReference type="SAM" id="MobiDB-lite"/>
    </source>
</evidence>
<accession>A0A919UIP4</accession>
<feature type="compositionally biased region" description="Polar residues" evidence="1">
    <location>
        <begin position="166"/>
        <end position="178"/>
    </location>
</feature>
<dbReference type="RefSeq" id="WP_203854498.1">
    <property type="nucleotide sequence ID" value="NZ_BAAAVW010000030.1"/>
</dbReference>
<keyword evidence="2" id="KW-1133">Transmembrane helix</keyword>
<comment type="caution">
    <text evidence="3">The sequence shown here is derived from an EMBL/GenBank/DDBJ whole genome shotgun (WGS) entry which is preliminary data.</text>
</comment>
<feature type="transmembrane region" description="Helical" evidence="2">
    <location>
        <begin position="83"/>
        <end position="106"/>
    </location>
</feature>
<evidence type="ECO:0008006" key="5">
    <source>
        <dbReference type="Google" id="ProtNLM"/>
    </source>
</evidence>
<feature type="compositionally biased region" description="Polar residues" evidence="1">
    <location>
        <begin position="213"/>
        <end position="238"/>
    </location>
</feature>
<proteinExistence type="predicted"/>
<feature type="compositionally biased region" description="Low complexity" evidence="1">
    <location>
        <begin position="181"/>
        <end position="195"/>
    </location>
</feature>
<evidence type="ECO:0000313" key="4">
    <source>
        <dbReference type="Proteomes" id="UP000660611"/>
    </source>
</evidence>
<gene>
    <name evidence="3" type="ORF">Dsi01nite_109410</name>
</gene>
<keyword evidence="2" id="KW-0472">Membrane</keyword>
<feature type="transmembrane region" description="Helical" evidence="2">
    <location>
        <begin position="118"/>
        <end position="141"/>
    </location>
</feature>
<protein>
    <recommendedName>
        <fullName evidence="5">DUF2637 domain-containing protein</fullName>
    </recommendedName>
</protein>
<name>A0A919UIP4_9ACTN</name>
<dbReference type="InterPro" id="IPR021235">
    <property type="entry name" value="DUF2637"/>
</dbReference>
<organism evidence="3 4">
    <name type="scientific">Dactylosporangium siamense</name>
    <dbReference type="NCBI Taxonomy" id="685454"/>
    <lineage>
        <taxon>Bacteria</taxon>
        <taxon>Bacillati</taxon>
        <taxon>Actinomycetota</taxon>
        <taxon>Actinomycetes</taxon>
        <taxon>Micromonosporales</taxon>
        <taxon>Micromonosporaceae</taxon>
        <taxon>Dactylosporangium</taxon>
    </lineage>
</organism>
<sequence length="408" mass="42794">MSAEPKVPRTRRALAVIGACVVVAGTLAVTVAAFTLSYDAIRSVGIAANTRPTWAWMLPVSIDGAMGVATVAVLLLKQLGRSTWYPWVVVAVGVLVSGGCNALHAGGRDGRVDLADDWARAVGVIPPIMLALSVHLLAVLVKELSGSERAEPGRSLPGTDDAEQSLAPTATPATNSMLPGTPEQTEQTEQTRTTTVPDRGLNEPSAPACNGQAARTEQMPTVATTQDRPRQATRTEQTIDLGKQNRRLAKRTEGQGPGQDSGQRTKRSRNNDEELIALVLTDAAEKVADGSLGRYDVEKLTGASMRQANRVLDAVRSRTEQTEQTEQNGVFDGLADAEGPEPSTGATPPVQHRTETAAEPAESERPSQIAESSLPGLQLMTDLDGQGEADESALQVSITVGTGVGGSG</sequence>
<dbReference type="EMBL" id="BONQ01000197">
    <property type="protein sequence ID" value="GIG52900.1"/>
    <property type="molecule type" value="Genomic_DNA"/>
</dbReference>
<feature type="transmembrane region" description="Helical" evidence="2">
    <location>
        <begin position="12"/>
        <end position="34"/>
    </location>
</feature>
<dbReference type="Pfam" id="PF10935">
    <property type="entry name" value="DUF2637"/>
    <property type="match status" value="1"/>
</dbReference>
<reference evidence="3" key="1">
    <citation type="submission" date="2021-01" db="EMBL/GenBank/DDBJ databases">
        <title>Whole genome shotgun sequence of Dactylosporangium siamense NBRC 106093.</title>
        <authorList>
            <person name="Komaki H."/>
            <person name="Tamura T."/>
        </authorList>
    </citation>
    <scope>NUCLEOTIDE SEQUENCE</scope>
    <source>
        <strain evidence="3">NBRC 106093</strain>
    </source>
</reference>
<keyword evidence="2" id="KW-0812">Transmembrane</keyword>
<feature type="transmembrane region" description="Helical" evidence="2">
    <location>
        <begin position="54"/>
        <end position="76"/>
    </location>
</feature>
<dbReference type="Proteomes" id="UP000660611">
    <property type="component" value="Unassembled WGS sequence"/>
</dbReference>
<feature type="region of interest" description="Disordered" evidence="1">
    <location>
        <begin position="316"/>
        <end position="373"/>
    </location>
</feature>
<keyword evidence="4" id="KW-1185">Reference proteome</keyword>
<dbReference type="AlphaFoldDB" id="A0A919UIP4"/>
<feature type="region of interest" description="Disordered" evidence="1">
    <location>
        <begin position="147"/>
        <end position="271"/>
    </location>
</feature>